<evidence type="ECO:0000259" key="2">
    <source>
        <dbReference type="Pfam" id="PF05089"/>
    </source>
</evidence>
<dbReference type="EMBL" id="BAABCY010000092">
    <property type="protein sequence ID" value="GAA3582314.1"/>
    <property type="molecule type" value="Genomic_DNA"/>
</dbReference>
<evidence type="ECO:0000259" key="4">
    <source>
        <dbReference type="Pfam" id="PF12972"/>
    </source>
</evidence>
<proteinExistence type="predicted"/>
<dbReference type="Gene3D" id="3.30.379.10">
    <property type="entry name" value="Chitobiase/beta-hexosaminidase domain 2-like"/>
    <property type="match status" value="1"/>
</dbReference>
<dbReference type="PANTHER" id="PTHR12872:SF1">
    <property type="entry name" value="ALPHA-N-ACETYLGLUCOSAMINIDASE"/>
    <property type="match status" value="1"/>
</dbReference>
<dbReference type="PANTHER" id="PTHR12872">
    <property type="entry name" value="ALPHA-N-ACETYLGLUCOSAMINIDASE"/>
    <property type="match status" value="1"/>
</dbReference>
<organism evidence="5 6">
    <name type="scientific">Snuella lapsa</name>
    <dbReference type="NCBI Taxonomy" id="870481"/>
    <lineage>
        <taxon>Bacteria</taxon>
        <taxon>Pseudomonadati</taxon>
        <taxon>Bacteroidota</taxon>
        <taxon>Flavobacteriia</taxon>
        <taxon>Flavobacteriales</taxon>
        <taxon>Flavobacteriaceae</taxon>
        <taxon>Snuella</taxon>
    </lineage>
</organism>
<feature type="domain" description="Alpha-N-acetylglucosaminidase N-terminal" evidence="3">
    <location>
        <begin position="34"/>
        <end position="115"/>
    </location>
</feature>
<dbReference type="Pfam" id="PF12972">
    <property type="entry name" value="NAGLU_C"/>
    <property type="match status" value="1"/>
</dbReference>
<evidence type="ECO:0000259" key="3">
    <source>
        <dbReference type="Pfam" id="PF12971"/>
    </source>
</evidence>
<dbReference type="Gene3D" id="3.20.20.80">
    <property type="entry name" value="Glycosidases"/>
    <property type="match status" value="1"/>
</dbReference>
<feature type="domain" description="Alpha-N-acetylglucosaminidase tim-barrel" evidence="2">
    <location>
        <begin position="133"/>
        <end position="468"/>
    </location>
</feature>
<evidence type="ECO:0000256" key="1">
    <source>
        <dbReference type="ARBA" id="ARBA00022801"/>
    </source>
</evidence>
<accession>A0ABP6YET0</accession>
<dbReference type="InterPro" id="IPR007781">
    <property type="entry name" value="NAGLU"/>
</dbReference>
<keyword evidence="6" id="KW-1185">Reference proteome</keyword>
<evidence type="ECO:0000313" key="5">
    <source>
        <dbReference type="EMBL" id="GAA3582314.1"/>
    </source>
</evidence>
<dbReference type="InterPro" id="IPR024732">
    <property type="entry name" value="NAGLU_C"/>
</dbReference>
<dbReference type="Pfam" id="PF05089">
    <property type="entry name" value="NAGLU"/>
    <property type="match status" value="1"/>
</dbReference>
<dbReference type="Pfam" id="PF12971">
    <property type="entry name" value="NAGLU_N"/>
    <property type="match status" value="1"/>
</dbReference>
<dbReference type="Proteomes" id="UP001500954">
    <property type="component" value="Unassembled WGS sequence"/>
</dbReference>
<evidence type="ECO:0000313" key="6">
    <source>
        <dbReference type="Proteomes" id="UP001500954"/>
    </source>
</evidence>
<reference evidence="6" key="1">
    <citation type="journal article" date="2019" name="Int. J. Syst. Evol. Microbiol.">
        <title>The Global Catalogue of Microorganisms (GCM) 10K type strain sequencing project: providing services to taxonomists for standard genome sequencing and annotation.</title>
        <authorList>
            <consortium name="The Broad Institute Genomics Platform"/>
            <consortium name="The Broad Institute Genome Sequencing Center for Infectious Disease"/>
            <person name="Wu L."/>
            <person name="Ma J."/>
        </authorList>
    </citation>
    <scope>NUCLEOTIDE SEQUENCE [LARGE SCALE GENOMIC DNA]</scope>
    <source>
        <strain evidence="6">JCM 17111</strain>
    </source>
</reference>
<comment type="caution">
    <text evidence="5">The sequence shown here is derived from an EMBL/GenBank/DDBJ whole genome shotgun (WGS) entry which is preliminary data.</text>
</comment>
<dbReference type="InterPro" id="IPR024240">
    <property type="entry name" value="NAGLU_N"/>
</dbReference>
<protein>
    <submittedName>
        <fullName evidence="5">Alpha-N-acetylglucosaminidase</fullName>
    </submittedName>
</protein>
<dbReference type="InterPro" id="IPR029018">
    <property type="entry name" value="Hex-like_dom2"/>
</dbReference>
<keyword evidence="1" id="KW-0378">Hydrolase</keyword>
<name>A0ABP6YET0_9FLAO</name>
<dbReference type="InterPro" id="IPR024733">
    <property type="entry name" value="NAGLU_tim-barrel"/>
</dbReference>
<gene>
    <name evidence="5" type="ORF">GCM10022395_33360</name>
</gene>
<sequence length="723" mass="83313">MKHIISKFNFILILSVCAIGCSQKSNRKEEKLPASEVLYRLIGERAKEIQFYFLPNDSLSPDNMVFEIEASNGILKVGGNTGVAQCKAAYTYLKEACNSLISWGGSNIQIPETWPDYTKKRVVCPFQYTLQDNICGFGYTTPYYQWEDWLRYLDIMAVHGYNMMLAPIGTEAIWKEVWQKYGFSTAELEEYFTGPAYLPWHRMGNINKHGGPIPSDYFEKTKTLQKKILKQMRSIGIHPVASAFAGFVPKEFEAKFPDAKVRHVDGWVGFKGDNTTHILHPLSPYYKKIGKDFIDTWKKEFGEVDFFLADAFNELRPPVSDESEEVLQKELAEFGNAIYVSIIEADEDATWLMMGWLFMDKGFWTNDRAKALLSKIPDDKMMVLDLYAEASPFYKSMDDFFGKSWMYSIIPNWGGASQIGGLLTQYGHLIPEIAKTKADGKLKAFGFSPEGTETNEVIYELASDAMWNNESLDYKDWLVSYCNNRYGMKSDKLYDAWLLLCHSIYNKEIDHAVNRIQSNPITLASSYHVLPKADENVNEALSLFLEEHEVFKNNQLYINDLIELATYKYMAIADALIMDLRGNISQRTVMESDKQMEQVSDLVIKIDNMLSHHSLSNLERWVAKARRWGVDKGQSDYYESDAKRIITVWGSGLTEYASRLWSGLLKDYYLARWEAWYNAQKEGEEFKIKKWEDRWINSPYESSQNENDDIASLIKELNLIIKD</sequence>
<dbReference type="RefSeq" id="WP_345007561.1">
    <property type="nucleotide sequence ID" value="NZ_BAABCY010000092.1"/>
</dbReference>
<feature type="domain" description="Alpha-N-acetylglucosaminidase C-terminal" evidence="4">
    <location>
        <begin position="477"/>
        <end position="717"/>
    </location>
</feature>
<dbReference type="Gene3D" id="1.20.120.670">
    <property type="entry name" value="N-acetyl-b-d-glucoasminidase"/>
    <property type="match status" value="1"/>
</dbReference>